<proteinExistence type="inferred from homology"/>
<protein>
    <submittedName>
        <fullName evidence="3">Cysteine hydrolase</fullName>
    </submittedName>
</protein>
<accession>A0A2U2I5J3</accession>
<dbReference type="InterPro" id="IPR036380">
    <property type="entry name" value="Isochorismatase-like_sf"/>
</dbReference>
<evidence type="ECO:0000256" key="2">
    <source>
        <dbReference type="ARBA" id="ARBA00022801"/>
    </source>
</evidence>
<evidence type="ECO:0000313" key="3">
    <source>
        <dbReference type="EMBL" id="PWF55027.1"/>
    </source>
</evidence>
<name>A0A2U2I5J3_9BURK</name>
<dbReference type="Gene3D" id="3.40.50.850">
    <property type="entry name" value="Isochorismatase-like"/>
    <property type="match status" value="1"/>
</dbReference>
<keyword evidence="2 3" id="KW-0378">Hydrolase</keyword>
<dbReference type="GO" id="GO:0016787">
    <property type="term" value="F:hydrolase activity"/>
    <property type="evidence" value="ECO:0007669"/>
    <property type="project" value="UniProtKB-KW"/>
</dbReference>
<keyword evidence="4" id="KW-1185">Reference proteome</keyword>
<dbReference type="AlphaFoldDB" id="A0A2U2I5J3"/>
<dbReference type="PANTHER" id="PTHR11080">
    <property type="entry name" value="PYRAZINAMIDASE/NICOTINAMIDASE"/>
    <property type="match status" value="1"/>
</dbReference>
<dbReference type="SUPFAM" id="SSF52499">
    <property type="entry name" value="Isochorismatase-like hydrolases"/>
    <property type="match status" value="1"/>
</dbReference>
<comment type="caution">
    <text evidence="3">The sequence shown here is derived from an EMBL/GenBank/DDBJ whole genome shotgun (WGS) entry which is preliminary data.</text>
</comment>
<gene>
    <name evidence="3" type="ORF">C7C56_003860</name>
</gene>
<organism evidence="3 4">
    <name type="scientific">Massilia glaciei</name>
    <dbReference type="NCBI Taxonomy" id="1524097"/>
    <lineage>
        <taxon>Bacteria</taxon>
        <taxon>Pseudomonadati</taxon>
        <taxon>Pseudomonadota</taxon>
        <taxon>Betaproteobacteria</taxon>
        <taxon>Burkholderiales</taxon>
        <taxon>Oxalobacteraceae</taxon>
        <taxon>Telluria group</taxon>
        <taxon>Massilia</taxon>
    </lineage>
</organism>
<comment type="similarity">
    <text evidence="1">Belongs to the isochorismatase family.</text>
</comment>
<dbReference type="Proteomes" id="UP000241421">
    <property type="component" value="Unassembled WGS sequence"/>
</dbReference>
<sequence length="289" mass="31390">MKRNLHLLVIDPQNDFCDLPEGYRPADAPASGRNAPALPVPGAHADMLNVAELVNRGRAGLSGISVTIDSHHRLDIAHPGFWTDGAKQEVHPFTQITAADVRAGRYLPRDPAALPRVLNYLETLEAAGRYSLMVWPVHCEIGSWGRQVHADVQAALNHWENGGHGKVDRVIKGTNPWTEHYSAIQAEVPDDDDEATQLNGALIEVLSSADRVFITGEAGSHCVKATTEHLVANVDQRHLSKLVLLTDCMSAVTGYDAQFLAFIEDMKARGVQVAKAAEILPELLANAKS</sequence>
<dbReference type="InterPro" id="IPR052347">
    <property type="entry name" value="Isochorismatase_Nicotinamidase"/>
</dbReference>
<dbReference type="PANTHER" id="PTHR11080:SF2">
    <property type="entry name" value="LD05707P"/>
    <property type="match status" value="1"/>
</dbReference>
<dbReference type="EMBL" id="PXWF02000050">
    <property type="protein sequence ID" value="PWF55027.1"/>
    <property type="molecule type" value="Genomic_DNA"/>
</dbReference>
<evidence type="ECO:0000256" key="1">
    <source>
        <dbReference type="ARBA" id="ARBA00006336"/>
    </source>
</evidence>
<dbReference type="RefSeq" id="WP_106756176.1">
    <property type="nucleotide sequence ID" value="NZ_PXWF02000050.1"/>
</dbReference>
<reference evidence="3 4" key="1">
    <citation type="submission" date="2018-04" db="EMBL/GenBank/DDBJ databases">
        <title>Massilia violaceinigra sp. nov., a novel purple-pigmented bacterium isolated from Tianshan glacier, Xinjiang, China.</title>
        <authorList>
            <person name="Wang H."/>
        </authorList>
    </citation>
    <scope>NUCLEOTIDE SEQUENCE [LARGE SCALE GENOMIC DNA]</scope>
    <source>
        <strain evidence="3 4">B448-2</strain>
    </source>
</reference>
<evidence type="ECO:0000313" key="4">
    <source>
        <dbReference type="Proteomes" id="UP000241421"/>
    </source>
</evidence>
<dbReference type="OrthoDB" id="9791276at2"/>